<dbReference type="Proteomes" id="UP000809431">
    <property type="component" value="Unassembled WGS sequence"/>
</dbReference>
<dbReference type="SMART" id="SM00530">
    <property type="entry name" value="HTH_XRE"/>
    <property type="match status" value="1"/>
</dbReference>
<evidence type="ECO:0000313" key="3">
    <source>
        <dbReference type="Proteomes" id="UP000809431"/>
    </source>
</evidence>
<dbReference type="InterPro" id="IPR010982">
    <property type="entry name" value="Lambda_DNA-bd_dom_sf"/>
</dbReference>
<dbReference type="CDD" id="cd00093">
    <property type="entry name" value="HTH_XRE"/>
    <property type="match status" value="1"/>
</dbReference>
<evidence type="ECO:0000259" key="1">
    <source>
        <dbReference type="PROSITE" id="PS50943"/>
    </source>
</evidence>
<protein>
    <submittedName>
        <fullName evidence="2">Helix-turn-helix transcriptional regulator</fullName>
    </submittedName>
</protein>
<dbReference type="EMBL" id="JAESND010000016">
    <property type="protein sequence ID" value="MBM3117865.1"/>
    <property type="molecule type" value="Genomic_DNA"/>
</dbReference>
<dbReference type="Gene3D" id="1.10.260.40">
    <property type="entry name" value="lambda repressor-like DNA-binding domains"/>
    <property type="match status" value="1"/>
</dbReference>
<name>A0ABS2BR01_9NEIS</name>
<dbReference type="PROSITE" id="PS50943">
    <property type="entry name" value="HTH_CROC1"/>
    <property type="match status" value="1"/>
</dbReference>
<organism evidence="2 3">
    <name type="scientific">Jeongeupia naejangsanensis</name>
    <dbReference type="NCBI Taxonomy" id="613195"/>
    <lineage>
        <taxon>Bacteria</taxon>
        <taxon>Pseudomonadati</taxon>
        <taxon>Pseudomonadota</taxon>
        <taxon>Betaproteobacteria</taxon>
        <taxon>Neisseriales</taxon>
        <taxon>Chitinibacteraceae</taxon>
        <taxon>Jeongeupia</taxon>
    </lineage>
</organism>
<dbReference type="InterPro" id="IPR001387">
    <property type="entry name" value="Cro/C1-type_HTH"/>
</dbReference>
<sequence length="243" mass="27386">MHETDQLIATIKRQLKLQGLTYRDLAGKLGLAEPSVKRLFASGRLTLERLADIARVLGFTLAELTHEAAQTRGRLHLLDAAQERELVADEQLLLVAVCVLNHWTVADITRTYALTVPQIVVHLARLDRLRMIDLLPGDRVRLNVARDFDWLPQGPIRMFFLRQGMGEFLGSPFDADTETLAFSHAMLTPSAVAMLQAELRKLRQRLAELHDDSRDAPLAERHGVGLLCAMRDWEPAAFTALRR</sequence>
<reference evidence="2 3" key="1">
    <citation type="submission" date="2021-01" db="EMBL/GenBank/DDBJ databases">
        <title>Draft Genome Sequence and Polyhydroxyalkanoate Biosynthetic Potential of Jeongeupia naejangsanensis Type Strain DSM 24253.</title>
        <authorList>
            <person name="Turrini P."/>
            <person name="Artuso I."/>
            <person name="Lugli G.A."/>
            <person name="Frangipani E."/>
            <person name="Ventura M."/>
            <person name="Visca P."/>
        </authorList>
    </citation>
    <scope>NUCLEOTIDE SEQUENCE [LARGE SCALE GENOMIC DNA]</scope>
    <source>
        <strain evidence="2 3">DSM 24253</strain>
    </source>
</reference>
<dbReference type="Pfam" id="PF01381">
    <property type="entry name" value="HTH_3"/>
    <property type="match status" value="1"/>
</dbReference>
<keyword evidence="3" id="KW-1185">Reference proteome</keyword>
<dbReference type="RefSeq" id="WP_203540043.1">
    <property type="nucleotide sequence ID" value="NZ_JAESND010000016.1"/>
</dbReference>
<comment type="caution">
    <text evidence="2">The sequence shown here is derived from an EMBL/GenBank/DDBJ whole genome shotgun (WGS) entry which is preliminary data.</text>
</comment>
<dbReference type="SUPFAM" id="SSF47413">
    <property type="entry name" value="lambda repressor-like DNA-binding domains"/>
    <property type="match status" value="1"/>
</dbReference>
<proteinExistence type="predicted"/>
<feature type="domain" description="HTH cro/C1-type" evidence="1">
    <location>
        <begin position="11"/>
        <end position="64"/>
    </location>
</feature>
<accession>A0ABS2BR01</accession>
<gene>
    <name evidence="2" type="ORF">JMJ54_18680</name>
</gene>
<evidence type="ECO:0000313" key="2">
    <source>
        <dbReference type="EMBL" id="MBM3117865.1"/>
    </source>
</evidence>